<name>A0ABW3BVV9_9FLAO</name>
<dbReference type="EC" id="2.4.-.-" evidence="1"/>
<reference evidence="2" key="1">
    <citation type="journal article" date="2019" name="Int. J. Syst. Evol. Microbiol.">
        <title>The Global Catalogue of Microorganisms (GCM) 10K type strain sequencing project: providing services to taxonomists for standard genome sequencing and annotation.</title>
        <authorList>
            <consortium name="The Broad Institute Genomics Platform"/>
            <consortium name="The Broad Institute Genome Sequencing Center for Infectious Disease"/>
            <person name="Wu L."/>
            <person name="Ma J."/>
        </authorList>
    </citation>
    <scope>NUCLEOTIDE SEQUENCE [LARGE SCALE GENOMIC DNA]</scope>
    <source>
        <strain evidence="2">CCUG 60529</strain>
    </source>
</reference>
<comment type="caution">
    <text evidence="1">The sequence shown here is derived from an EMBL/GenBank/DDBJ whole genome shotgun (WGS) entry which is preliminary data.</text>
</comment>
<dbReference type="EMBL" id="JBHTIB010000015">
    <property type="protein sequence ID" value="MFD0837048.1"/>
    <property type="molecule type" value="Genomic_DNA"/>
</dbReference>
<evidence type="ECO:0000313" key="1">
    <source>
        <dbReference type="EMBL" id="MFD0837048.1"/>
    </source>
</evidence>
<dbReference type="Pfam" id="PF13692">
    <property type="entry name" value="Glyco_trans_1_4"/>
    <property type="match status" value="1"/>
</dbReference>
<keyword evidence="1" id="KW-0328">Glycosyltransferase</keyword>
<evidence type="ECO:0000313" key="2">
    <source>
        <dbReference type="Proteomes" id="UP001597011"/>
    </source>
</evidence>
<dbReference type="PANTHER" id="PTHR46401:SF8">
    <property type="entry name" value="BLL6006 PROTEIN"/>
    <property type="match status" value="1"/>
</dbReference>
<organism evidence="1 2">
    <name type="scientific">Mariniflexile aquimaris</name>
    <dbReference type="NCBI Taxonomy" id="881009"/>
    <lineage>
        <taxon>Bacteria</taxon>
        <taxon>Pseudomonadati</taxon>
        <taxon>Bacteroidota</taxon>
        <taxon>Flavobacteriia</taxon>
        <taxon>Flavobacteriales</taxon>
        <taxon>Flavobacteriaceae</taxon>
        <taxon>Mariniflexile</taxon>
    </lineage>
</organism>
<sequence>MVKKLLVIGFVWPEPQSSAAGSRMMQLIGFFQSQNYQITFASPCAKSDNAYNLESIGVSQVVIELNHSSFDGFVKDLNPNIVLFDRFMMEEQFGWRVAEQCPNALRILDTEDLHGLRKGRQQAFKDGKAFDKTYLFNDVAKREIASIYRSDLSLIISEVEMELLKNNFKVPDDLLVYLPFMLDANSPESIELLPKFHERQHFITIGNFMHEPNYNAVLFLKEAIWPLIKKQLPEAELHIYGAYVSQKVSQLHNKKEGFLIKGFADDVNEVMQNAKVCLAPIRFGAGLKGKLIDAMQNGTPCITTSIGAEGMFGPEVSGLDANGFIEDTPESFADRAVQLYQKEILWIEKQQNGFQVVNERFNSNHFQQKLASIIEETIQQLNKKRQNNFTGQMLMHHTLQSTKFMSKWIEAKNTNKIEN</sequence>
<protein>
    <submittedName>
        <fullName evidence="1">Glycosyltransferase family 4 protein</fullName>
        <ecNumber evidence="1">2.4.-.-</ecNumber>
    </submittedName>
</protein>
<dbReference type="SUPFAM" id="SSF53756">
    <property type="entry name" value="UDP-Glycosyltransferase/glycogen phosphorylase"/>
    <property type="match status" value="1"/>
</dbReference>
<dbReference type="CDD" id="cd03801">
    <property type="entry name" value="GT4_PimA-like"/>
    <property type="match status" value="1"/>
</dbReference>
<dbReference type="RefSeq" id="WP_379943575.1">
    <property type="nucleotide sequence ID" value="NZ_JBHTIB010000015.1"/>
</dbReference>
<dbReference type="Gene3D" id="3.40.50.2000">
    <property type="entry name" value="Glycogen Phosphorylase B"/>
    <property type="match status" value="1"/>
</dbReference>
<keyword evidence="2" id="KW-1185">Reference proteome</keyword>
<gene>
    <name evidence="1" type="ORF">ACFQ0I_14805</name>
</gene>
<proteinExistence type="predicted"/>
<dbReference type="GO" id="GO:0016757">
    <property type="term" value="F:glycosyltransferase activity"/>
    <property type="evidence" value="ECO:0007669"/>
    <property type="project" value="UniProtKB-KW"/>
</dbReference>
<dbReference type="PANTHER" id="PTHR46401">
    <property type="entry name" value="GLYCOSYLTRANSFERASE WBBK-RELATED"/>
    <property type="match status" value="1"/>
</dbReference>
<keyword evidence="1" id="KW-0808">Transferase</keyword>
<dbReference type="Proteomes" id="UP001597011">
    <property type="component" value="Unassembled WGS sequence"/>
</dbReference>
<accession>A0ABW3BVV9</accession>